<gene>
    <name evidence="2" type="ORF">SAMN04489740_4210</name>
</gene>
<sequence>METHVSDAVRDDPVLAADERFVYERRSVLIYWIVAALGAAMVLFGAFGFRIIGAWAASGGDETGRVAVPVVVMIVGAWLLFAGLNTVRAERARWIVRATGERLVCRRCPQPGSEVDADALWNRFAKVRHRGTPPYVQGGLRGPIKLRGYLDDKAQKVYFTIIRTDQDGTRAWPLLELEGAEAVRFVPLDRSGADPAGISF</sequence>
<evidence type="ECO:0000313" key="3">
    <source>
        <dbReference type="Proteomes" id="UP000182725"/>
    </source>
</evidence>
<name>A0A1H5PGK7_9MICC</name>
<keyword evidence="1" id="KW-0812">Transmembrane</keyword>
<evidence type="ECO:0000313" key="2">
    <source>
        <dbReference type="EMBL" id="SEF12258.1"/>
    </source>
</evidence>
<evidence type="ECO:0000256" key="1">
    <source>
        <dbReference type="SAM" id="Phobius"/>
    </source>
</evidence>
<dbReference type="EMBL" id="FNTV01000002">
    <property type="protein sequence ID" value="SEF12258.1"/>
    <property type="molecule type" value="Genomic_DNA"/>
</dbReference>
<organism evidence="2 3">
    <name type="scientific">Arthrobacter alpinus</name>
    <dbReference type="NCBI Taxonomy" id="656366"/>
    <lineage>
        <taxon>Bacteria</taxon>
        <taxon>Bacillati</taxon>
        <taxon>Actinomycetota</taxon>
        <taxon>Actinomycetes</taxon>
        <taxon>Micrococcales</taxon>
        <taxon>Micrococcaceae</taxon>
        <taxon>Arthrobacter</taxon>
    </lineage>
</organism>
<feature type="transmembrane region" description="Helical" evidence="1">
    <location>
        <begin position="67"/>
        <end position="87"/>
    </location>
</feature>
<keyword evidence="1" id="KW-1133">Transmembrane helix</keyword>
<dbReference type="AlphaFoldDB" id="A0A1H5PGK7"/>
<accession>A0A1H5PGK7</accession>
<reference evidence="2 3" key="1">
    <citation type="submission" date="2016-10" db="EMBL/GenBank/DDBJ databases">
        <authorList>
            <person name="de Groot N.N."/>
        </authorList>
    </citation>
    <scope>NUCLEOTIDE SEQUENCE [LARGE SCALE GENOMIC DNA]</scope>
    <source>
        <strain evidence="2 3">DSM 22274</strain>
    </source>
</reference>
<protein>
    <submittedName>
        <fullName evidence="2">Uncharacterized protein</fullName>
    </submittedName>
</protein>
<dbReference type="Proteomes" id="UP000182725">
    <property type="component" value="Unassembled WGS sequence"/>
</dbReference>
<keyword evidence="1" id="KW-0472">Membrane</keyword>
<proteinExistence type="predicted"/>
<dbReference type="RefSeq" id="WP_074713654.1">
    <property type="nucleotide sequence ID" value="NZ_FNTV01000002.1"/>
</dbReference>
<feature type="transmembrane region" description="Helical" evidence="1">
    <location>
        <begin position="29"/>
        <end position="55"/>
    </location>
</feature>